<protein>
    <submittedName>
        <fullName evidence="1">9595_t:CDS:1</fullName>
    </submittedName>
</protein>
<sequence>ENISISPHSESSNKHRHSLIETESLQSDTMPLLVEDDIPQNTSDKSDLKNYK</sequence>
<organism evidence="1 2">
    <name type="scientific">Dentiscutata heterogama</name>
    <dbReference type="NCBI Taxonomy" id="1316150"/>
    <lineage>
        <taxon>Eukaryota</taxon>
        <taxon>Fungi</taxon>
        <taxon>Fungi incertae sedis</taxon>
        <taxon>Mucoromycota</taxon>
        <taxon>Glomeromycotina</taxon>
        <taxon>Glomeromycetes</taxon>
        <taxon>Diversisporales</taxon>
        <taxon>Gigasporaceae</taxon>
        <taxon>Dentiscutata</taxon>
    </lineage>
</organism>
<keyword evidence="2" id="KW-1185">Reference proteome</keyword>
<feature type="non-terminal residue" evidence="1">
    <location>
        <position position="1"/>
    </location>
</feature>
<dbReference type="Proteomes" id="UP000789702">
    <property type="component" value="Unassembled WGS sequence"/>
</dbReference>
<comment type="caution">
    <text evidence="1">The sequence shown here is derived from an EMBL/GenBank/DDBJ whole genome shotgun (WGS) entry which is preliminary data.</text>
</comment>
<reference evidence="1" key="1">
    <citation type="submission" date="2021-06" db="EMBL/GenBank/DDBJ databases">
        <authorList>
            <person name="Kallberg Y."/>
            <person name="Tangrot J."/>
            <person name="Rosling A."/>
        </authorList>
    </citation>
    <scope>NUCLEOTIDE SEQUENCE</scope>
    <source>
        <strain evidence="1">IL203A</strain>
    </source>
</reference>
<dbReference type="EMBL" id="CAJVPU010018690">
    <property type="protein sequence ID" value="CAG8667367.1"/>
    <property type="molecule type" value="Genomic_DNA"/>
</dbReference>
<name>A0ACA9NTH0_9GLOM</name>
<proteinExistence type="predicted"/>
<accession>A0ACA9NTH0</accession>
<gene>
    <name evidence="1" type="ORF">DHETER_LOCUS10027</name>
</gene>
<evidence type="ECO:0000313" key="2">
    <source>
        <dbReference type="Proteomes" id="UP000789702"/>
    </source>
</evidence>
<feature type="non-terminal residue" evidence="1">
    <location>
        <position position="52"/>
    </location>
</feature>
<evidence type="ECO:0000313" key="1">
    <source>
        <dbReference type="EMBL" id="CAG8667367.1"/>
    </source>
</evidence>